<sequence length="76" mass="8899">MSNWDSGTTKASTQGEKTRWFWQWHGVGLSTRKMLKKSFYCSSYPILILHCLGKLNCLILHLRIKHEIYCINQLGK</sequence>
<dbReference type="EMBL" id="GGEC01030298">
    <property type="protein sequence ID" value="MBX10782.1"/>
    <property type="molecule type" value="Transcribed_RNA"/>
</dbReference>
<dbReference type="AlphaFoldDB" id="A0A2P2KYI0"/>
<protein>
    <submittedName>
        <fullName evidence="1">Uncharacterized protein</fullName>
    </submittedName>
</protein>
<organism evidence="1">
    <name type="scientific">Rhizophora mucronata</name>
    <name type="common">Asiatic mangrove</name>
    <dbReference type="NCBI Taxonomy" id="61149"/>
    <lineage>
        <taxon>Eukaryota</taxon>
        <taxon>Viridiplantae</taxon>
        <taxon>Streptophyta</taxon>
        <taxon>Embryophyta</taxon>
        <taxon>Tracheophyta</taxon>
        <taxon>Spermatophyta</taxon>
        <taxon>Magnoliopsida</taxon>
        <taxon>eudicotyledons</taxon>
        <taxon>Gunneridae</taxon>
        <taxon>Pentapetalae</taxon>
        <taxon>rosids</taxon>
        <taxon>fabids</taxon>
        <taxon>Malpighiales</taxon>
        <taxon>Rhizophoraceae</taxon>
        <taxon>Rhizophora</taxon>
    </lineage>
</organism>
<evidence type="ECO:0000313" key="1">
    <source>
        <dbReference type="EMBL" id="MBX10782.1"/>
    </source>
</evidence>
<reference evidence="1" key="1">
    <citation type="submission" date="2018-02" db="EMBL/GenBank/DDBJ databases">
        <title>Rhizophora mucronata_Transcriptome.</title>
        <authorList>
            <person name="Meera S.P."/>
            <person name="Sreeshan A."/>
            <person name="Augustine A."/>
        </authorList>
    </citation>
    <scope>NUCLEOTIDE SEQUENCE</scope>
    <source>
        <tissue evidence="1">Leaf</tissue>
    </source>
</reference>
<name>A0A2P2KYI0_RHIMU</name>
<proteinExistence type="predicted"/>
<accession>A0A2P2KYI0</accession>